<dbReference type="AlphaFoldDB" id="A0A1V6RFG1"/>
<protein>
    <submittedName>
        <fullName evidence="2">Uncharacterized protein</fullName>
    </submittedName>
</protein>
<organism evidence="2 3">
    <name type="scientific">Penicillium vulpinum</name>
    <dbReference type="NCBI Taxonomy" id="29845"/>
    <lineage>
        <taxon>Eukaryota</taxon>
        <taxon>Fungi</taxon>
        <taxon>Dikarya</taxon>
        <taxon>Ascomycota</taxon>
        <taxon>Pezizomycotina</taxon>
        <taxon>Eurotiomycetes</taxon>
        <taxon>Eurotiomycetidae</taxon>
        <taxon>Eurotiales</taxon>
        <taxon>Aspergillaceae</taxon>
        <taxon>Penicillium</taxon>
    </lineage>
</organism>
<gene>
    <name evidence="2" type="ORF">PENVUL_c056G06494</name>
</gene>
<evidence type="ECO:0000313" key="3">
    <source>
        <dbReference type="Proteomes" id="UP000191518"/>
    </source>
</evidence>
<dbReference type="STRING" id="29845.A0A1V6RFG1"/>
<name>A0A1V6RFG1_9EURO</name>
<evidence type="ECO:0000256" key="1">
    <source>
        <dbReference type="SAM" id="Phobius"/>
    </source>
</evidence>
<sequence length="179" mass="19290">MSESVAILRQGRSDELSRLADEHLQHDLQASDRDKLNAAASSISLWTTVGSAVGVSLGLLAAIRLRGSRKAFFSAIRAQERPTKVIFEDGRSESIPDLTPLLKPTTLGDIATYFFASAGGLLLGGELGFAGGVATGTRTITKDPESKKRIETAFRKFRADVLRKQADALDKGVQDYVLI</sequence>
<keyword evidence="1" id="KW-0812">Transmembrane</keyword>
<comment type="caution">
    <text evidence="2">The sequence shown here is derived from an EMBL/GenBank/DDBJ whole genome shotgun (WGS) entry which is preliminary data.</text>
</comment>
<reference evidence="3" key="1">
    <citation type="journal article" date="2017" name="Nat. Microbiol.">
        <title>Global analysis of biosynthetic gene clusters reveals vast potential of secondary metabolite production in Penicillium species.</title>
        <authorList>
            <person name="Nielsen J.C."/>
            <person name="Grijseels S."/>
            <person name="Prigent S."/>
            <person name="Ji B."/>
            <person name="Dainat J."/>
            <person name="Nielsen K.F."/>
            <person name="Frisvad J.C."/>
            <person name="Workman M."/>
            <person name="Nielsen J."/>
        </authorList>
    </citation>
    <scope>NUCLEOTIDE SEQUENCE [LARGE SCALE GENOMIC DNA]</scope>
    <source>
        <strain evidence="3">IBT 29486</strain>
    </source>
</reference>
<dbReference type="EMBL" id="MDYP01000056">
    <property type="protein sequence ID" value="OQE00199.1"/>
    <property type="molecule type" value="Genomic_DNA"/>
</dbReference>
<evidence type="ECO:0000313" key="2">
    <source>
        <dbReference type="EMBL" id="OQE00199.1"/>
    </source>
</evidence>
<proteinExistence type="predicted"/>
<dbReference type="Proteomes" id="UP000191518">
    <property type="component" value="Unassembled WGS sequence"/>
</dbReference>
<keyword evidence="1" id="KW-0472">Membrane</keyword>
<feature type="transmembrane region" description="Helical" evidence="1">
    <location>
        <begin position="43"/>
        <end position="63"/>
    </location>
</feature>
<keyword evidence="1" id="KW-1133">Transmembrane helix</keyword>
<keyword evidence="3" id="KW-1185">Reference proteome</keyword>
<accession>A0A1V6RFG1</accession>